<gene>
    <name evidence="1" type="ORF">PSON_ATCC_30995.1.T1450073</name>
</gene>
<reference evidence="1" key="1">
    <citation type="submission" date="2021-01" db="EMBL/GenBank/DDBJ databases">
        <authorList>
            <consortium name="Genoscope - CEA"/>
            <person name="William W."/>
        </authorList>
    </citation>
    <scope>NUCLEOTIDE SEQUENCE</scope>
</reference>
<comment type="caution">
    <text evidence="1">The sequence shown here is derived from an EMBL/GenBank/DDBJ whole genome shotgun (WGS) entry which is preliminary data.</text>
</comment>
<protein>
    <submittedName>
        <fullName evidence="1">Uncharacterized protein</fullName>
    </submittedName>
</protein>
<organism evidence="1 2">
    <name type="scientific">Paramecium sonneborni</name>
    <dbReference type="NCBI Taxonomy" id="65129"/>
    <lineage>
        <taxon>Eukaryota</taxon>
        <taxon>Sar</taxon>
        <taxon>Alveolata</taxon>
        <taxon>Ciliophora</taxon>
        <taxon>Intramacronucleata</taxon>
        <taxon>Oligohymenophorea</taxon>
        <taxon>Peniculida</taxon>
        <taxon>Parameciidae</taxon>
        <taxon>Paramecium</taxon>
    </lineage>
</organism>
<dbReference type="Proteomes" id="UP000692954">
    <property type="component" value="Unassembled WGS sequence"/>
</dbReference>
<evidence type="ECO:0000313" key="2">
    <source>
        <dbReference type="Proteomes" id="UP000692954"/>
    </source>
</evidence>
<proteinExistence type="predicted"/>
<dbReference type="AlphaFoldDB" id="A0A8S1R621"/>
<name>A0A8S1R621_9CILI</name>
<evidence type="ECO:0000313" key="1">
    <source>
        <dbReference type="EMBL" id="CAD8123526.1"/>
    </source>
</evidence>
<dbReference type="EMBL" id="CAJJDN010000145">
    <property type="protein sequence ID" value="CAD8123526.1"/>
    <property type="molecule type" value="Genomic_DNA"/>
</dbReference>
<keyword evidence="2" id="KW-1185">Reference proteome</keyword>
<accession>A0A8S1R621</accession>
<sequence>MRKLIIDFFLNIQYLQIINKIFFSHDNMNCYFKIMFKIIRN</sequence>